<comment type="subcellular location">
    <subcellularLocation>
        <location evidence="1">Periplasm</location>
    </subcellularLocation>
</comment>
<evidence type="ECO:0000313" key="7">
    <source>
        <dbReference type="Proteomes" id="UP000248857"/>
    </source>
</evidence>
<dbReference type="PANTHER" id="PTHR30024:SF47">
    <property type="entry name" value="TAURINE-BINDING PERIPLASMIC PROTEIN"/>
    <property type="match status" value="1"/>
</dbReference>
<reference evidence="6 7" key="1">
    <citation type="journal article" date="2018" name="Sci. Rep.">
        <title>A novel species of the marine cyanobacterium Acaryochloris with a unique pigment content and lifestyle.</title>
        <authorList>
            <person name="Partensky F."/>
            <person name="Six C."/>
            <person name="Ratin M."/>
            <person name="Garczarek L."/>
            <person name="Vaulot D."/>
            <person name="Probert I."/>
            <person name="Calteau A."/>
            <person name="Gourvil P."/>
            <person name="Marie D."/>
            <person name="Grebert T."/>
            <person name="Bouchier C."/>
            <person name="Le Panse S."/>
            <person name="Gachenot M."/>
            <person name="Rodriguez F."/>
            <person name="Garrido J.L."/>
        </authorList>
    </citation>
    <scope>NUCLEOTIDE SEQUENCE [LARGE SCALE GENOMIC DNA]</scope>
    <source>
        <strain evidence="6 7">RCC1774</strain>
    </source>
</reference>
<gene>
    <name evidence="6" type="primary">ssuA_4</name>
    <name evidence="6" type="ORF">C1752_09744</name>
</gene>
<sequence>MLVLTLSCAPSRFLVSKQTLAPSVQETAQVLQLGCSRDWAGWWPWAIAQEQAFLEANEIKIELQWFDDYYAALAAIAEGTLDANCQVFNDTVEMESRSVNGEVVVLVTDYSSGNDKIIVTGEIASPAALKHKHIGVERGKLTDFLLTLVLEKVGMKRDAVKIEDLSTIDAATAFVAGKLDAIVVWQPDWLVALKRPGSRELFSSKDFSGSIPQVIAVSQTALNQKMDAVQFLVKSWFKSLHFINQNPDLSREIMLTHSQLSDAKFEMFSQGIHLLSVDENIRALTPGNNFDHLGFTAQKAAQFLTEAGLLAEQPNLTTLFDDRPLRAYRQNDLGRES</sequence>
<evidence type="ECO:0000313" key="6">
    <source>
        <dbReference type="EMBL" id="PZD70726.1"/>
    </source>
</evidence>
<comment type="caution">
    <text evidence="6">The sequence shown here is derived from an EMBL/GenBank/DDBJ whole genome shotgun (WGS) entry which is preliminary data.</text>
</comment>
<dbReference type="AlphaFoldDB" id="A0A2W1J9J6"/>
<dbReference type="SUPFAM" id="SSF53850">
    <property type="entry name" value="Periplasmic binding protein-like II"/>
    <property type="match status" value="1"/>
</dbReference>
<dbReference type="GO" id="GO:0042626">
    <property type="term" value="F:ATPase-coupled transmembrane transporter activity"/>
    <property type="evidence" value="ECO:0007669"/>
    <property type="project" value="InterPro"/>
</dbReference>
<dbReference type="InterPro" id="IPR010067">
    <property type="entry name" value="ABC_SsuA_sub-bd"/>
</dbReference>
<evidence type="ECO:0000256" key="4">
    <source>
        <dbReference type="ARBA" id="ARBA00022729"/>
    </source>
</evidence>
<accession>A0A2W1J9J6</accession>
<dbReference type="EMBL" id="PQWO01000029">
    <property type="protein sequence ID" value="PZD70726.1"/>
    <property type="molecule type" value="Genomic_DNA"/>
</dbReference>
<dbReference type="NCBIfam" id="TIGR01728">
    <property type="entry name" value="SsuA_fam"/>
    <property type="match status" value="1"/>
</dbReference>
<keyword evidence="3" id="KW-0813">Transport</keyword>
<evidence type="ECO:0000259" key="5">
    <source>
        <dbReference type="Pfam" id="PF09084"/>
    </source>
</evidence>
<dbReference type="InterPro" id="IPR015168">
    <property type="entry name" value="SsuA/THI5"/>
</dbReference>
<proteinExistence type="inferred from homology"/>
<feature type="domain" description="SsuA/THI5-like" evidence="5">
    <location>
        <begin position="46"/>
        <end position="248"/>
    </location>
</feature>
<dbReference type="GO" id="GO:0042597">
    <property type="term" value="C:periplasmic space"/>
    <property type="evidence" value="ECO:0007669"/>
    <property type="project" value="UniProtKB-SubCell"/>
</dbReference>
<dbReference type="Pfam" id="PF09084">
    <property type="entry name" value="NMT1"/>
    <property type="match status" value="1"/>
</dbReference>
<organism evidence="6 7">
    <name type="scientific">Acaryochloris thomasi RCC1774</name>
    <dbReference type="NCBI Taxonomy" id="1764569"/>
    <lineage>
        <taxon>Bacteria</taxon>
        <taxon>Bacillati</taxon>
        <taxon>Cyanobacteriota</taxon>
        <taxon>Cyanophyceae</taxon>
        <taxon>Acaryochloridales</taxon>
        <taxon>Acaryochloridaceae</taxon>
        <taxon>Acaryochloris</taxon>
        <taxon>Acaryochloris thomasi</taxon>
    </lineage>
</organism>
<comment type="similarity">
    <text evidence="2">Belongs to the bacterial solute-binding protein SsuA/TauA family.</text>
</comment>
<evidence type="ECO:0000256" key="3">
    <source>
        <dbReference type="ARBA" id="ARBA00022448"/>
    </source>
</evidence>
<protein>
    <submittedName>
        <fullName evidence="6">Aliphatic sulfonates-binding protein</fullName>
    </submittedName>
</protein>
<keyword evidence="7" id="KW-1185">Reference proteome</keyword>
<dbReference type="Gene3D" id="3.40.190.10">
    <property type="entry name" value="Periplasmic binding protein-like II"/>
    <property type="match status" value="2"/>
</dbReference>
<name>A0A2W1J9J6_9CYAN</name>
<dbReference type="PANTHER" id="PTHR30024">
    <property type="entry name" value="ALIPHATIC SULFONATES-BINDING PROTEIN-RELATED"/>
    <property type="match status" value="1"/>
</dbReference>
<dbReference type="GO" id="GO:0016020">
    <property type="term" value="C:membrane"/>
    <property type="evidence" value="ECO:0007669"/>
    <property type="project" value="InterPro"/>
</dbReference>
<evidence type="ECO:0000256" key="1">
    <source>
        <dbReference type="ARBA" id="ARBA00004418"/>
    </source>
</evidence>
<dbReference type="Proteomes" id="UP000248857">
    <property type="component" value="Unassembled WGS sequence"/>
</dbReference>
<evidence type="ECO:0000256" key="2">
    <source>
        <dbReference type="ARBA" id="ARBA00010742"/>
    </source>
</evidence>
<keyword evidence="4" id="KW-0732">Signal</keyword>